<sequence>MRARILVLPLLLSLAACQGAAVKPDYDVSHDFAGDQTWQWAEPRVEFRPQDDPRVSSELTAARIEQAVADQLDARGLRPVLAGNSPDLKVRSYVLVENRQENVSTSFGGYWGTGWGGFWGGPAIQTYPVDYRELTLQIDLLDGDTGRLLWRGSESERLSERALTPSKRDEQVSRLVNKILSSYPPY</sequence>
<organism evidence="3 4">
    <name type="scientific">Halopseudomonas oceani</name>
    <dbReference type="NCBI Taxonomy" id="1708783"/>
    <lineage>
        <taxon>Bacteria</taxon>
        <taxon>Pseudomonadati</taxon>
        <taxon>Pseudomonadota</taxon>
        <taxon>Gammaproteobacteria</taxon>
        <taxon>Pseudomonadales</taxon>
        <taxon>Pseudomonadaceae</taxon>
        <taxon>Halopseudomonas</taxon>
    </lineage>
</organism>
<evidence type="ECO:0000256" key="1">
    <source>
        <dbReference type="SAM" id="SignalP"/>
    </source>
</evidence>
<proteinExistence type="predicted"/>
<feature type="signal peptide" evidence="1">
    <location>
        <begin position="1"/>
        <end position="20"/>
    </location>
</feature>
<dbReference type="OrthoDB" id="7019059at2"/>
<dbReference type="InterPro" id="IPR025411">
    <property type="entry name" value="DUF4136"/>
</dbReference>
<feature type="domain" description="DUF4136" evidence="2">
    <location>
        <begin position="22"/>
        <end position="185"/>
    </location>
</feature>
<dbReference type="Pfam" id="PF13590">
    <property type="entry name" value="DUF4136"/>
    <property type="match status" value="1"/>
</dbReference>
<protein>
    <submittedName>
        <fullName evidence="3">DUF4136 domain-containing protein</fullName>
    </submittedName>
</protein>
<dbReference type="Proteomes" id="UP000243451">
    <property type="component" value="Unassembled WGS sequence"/>
</dbReference>
<accession>A0A2P4ESY2</accession>
<keyword evidence="4" id="KW-1185">Reference proteome</keyword>
<dbReference type="AlphaFoldDB" id="A0A2P4ESY2"/>
<evidence type="ECO:0000313" key="3">
    <source>
        <dbReference type="EMBL" id="POB02238.1"/>
    </source>
</evidence>
<feature type="chain" id="PRO_5015125301" evidence="1">
    <location>
        <begin position="21"/>
        <end position="186"/>
    </location>
</feature>
<gene>
    <name evidence="3" type="ORF">C1949_14235</name>
</gene>
<dbReference type="Gene3D" id="3.30.160.670">
    <property type="match status" value="1"/>
</dbReference>
<dbReference type="PROSITE" id="PS51257">
    <property type="entry name" value="PROKAR_LIPOPROTEIN"/>
    <property type="match status" value="1"/>
</dbReference>
<evidence type="ECO:0000259" key="2">
    <source>
        <dbReference type="Pfam" id="PF13590"/>
    </source>
</evidence>
<evidence type="ECO:0000313" key="4">
    <source>
        <dbReference type="Proteomes" id="UP000243451"/>
    </source>
</evidence>
<keyword evidence="1" id="KW-0732">Signal</keyword>
<comment type="caution">
    <text evidence="3">The sequence shown here is derived from an EMBL/GenBank/DDBJ whole genome shotgun (WGS) entry which is preliminary data.</text>
</comment>
<name>A0A2P4ESY2_9GAMM</name>
<dbReference type="EMBL" id="PPSK01000014">
    <property type="protein sequence ID" value="POB02238.1"/>
    <property type="molecule type" value="Genomic_DNA"/>
</dbReference>
<reference evidence="3 4" key="1">
    <citation type="submission" date="2018-01" db="EMBL/GenBank/DDBJ databases">
        <title>Draft genome of the type strain Pseudomonas oceani DSM 100277 isolated from the deep water in Okinawa trough, northwestern Pacific Ocean.</title>
        <authorList>
            <person name="Gomila M."/>
            <person name="Mulet M."/>
            <person name="Garcia-Valdes E."/>
            <person name="Lalucat J."/>
        </authorList>
    </citation>
    <scope>NUCLEOTIDE SEQUENCE [LARGE SCALE GENOMIC DNA]</scope>
    <source>
        <strain evidence="3 4">DSM 100277</strain>
    </source>
</reference>